<keyword evidence="5 10" id="KW-0812">Transmembrane</keyword>
<gene>
    <name evidence="11" type="primary">fliR</name>
    <name evidence="11" type="ORF">GF1_09050</name>
</gene>
<reference evidence="11" key="1">
    <citation type="submission" date="2020-12" db="EMBL/GenBank/DDBJ databases">
        <title>Desulfobium dissulfuricans gen. nov., sp. nov., a novel mesophilic, sulfate-reducing bacterium isolated from a deep-sea hydrothermal vent.</title>
        <authorList>
            <person name="Hashimoto Y."/>
            <person name="Tame A."/>
            <person name="Sawayama S."/>
            <person name="Miyazaki J."/>
            <person name="Takai K."/>
            <person name="Nakagawa S."/>
        </authorList>
    </citation>
    <scope>NUCLEOTIDE SEQUENCE</scope>
    <source>
        <strain evidence="11">GF1</strain>
    </source>
</reference>
<evidence type="ECO:0000313" key="11">
    <source>
        <dbReference type="EMBL" id="BCO08529.1"/>
    </source>
</evidence>
<organism evidence="11 12">
    <name type="scientific">Desulfolithobacter dissulfuricans</name>
    <dbReference type="NCBI Taxonomy" id="2795293"/>
    <lineage>
        <taxon>Bacteria</taxon>
        <taxon>Pseudomonadati</taxon>
        <taxon>Thermodesulfobacteriota</taxon>
        <taxon>Desulfobulbia</taxon>
        <taxon>Desulfobulbales</taxon>
        <taxon>Desulfobulbaceae</taxon>
        <taxon>Desulfolithobacter</taxon>
    </lineage>
</organism>
<keyword evidence="11" id="KW-0969">Cilium</keyword>
<dbReference type="PANTHER" id="PTHR30065">
    <property type="entry name" value="FLAGELLAR BIOSYNTHETIC PROTEIN FLIR"/>
    <property type="match status" value="1"/>
</dbReference>
<dbReference type="GO" id="GO:0005886">
    <property type="term" value="C:plasma membrane"/>
    <property type="evidence" value="ECO:0007669"/>
    <property type="project" value="UniProtKB-SubCell"/>
</dbReference>
<feature type="transmembrane region" description="Helical" evidence="10">
    <location>
        <begin position="220"/>
        <end position="240"/>
    </location>
</feature>
<keyword evidence="8 10" id="KW-0975">Bacterial flagellum</keyword>
<evidence type="ECO:0000256" key="1">
    <source>
        <dbReference type="ARBA" id="ARBA00002578"/>
    </source>
</evidence>
<comment type="function">
    <text evidence="1 10">Role in flagellar biosynthesis.</text>
</comment>
<dbReference type="PANTHER" id="PTHR30065:SF1">
    <property type="entry name" value="SURFACE PRESENTATION OF ANTIGENS PROTEIN SPAR"/>
    <property type="match status" value="1"/>
</dbReference>
<keyword evidence="7 10" id="KW-0472">Membrane</keyword>
<dbReference type="NCBIfam" id="TIGR01400">
    <property type="entry name" value="fliR"/>
    <property type="match status" value="1"/>
</dbReference>
<dbReference type="RefSeq" id="WP_267928434.1">
    <property type="nucleotide sequence ID" value="NZ_AP024233.1"/>
</dbReference>
<comment type="subcellular location">
    <subcellularLocation>
        <location evidence="10">Cell membrane</location>
        <topology evidence="10">Multi-pass membrane protein</topology>
    </subcellularLocation>
    <subcellularLocation>
        <location evidence="10">Bacterial flagellum basal body</location>
    </subcellularLocation>
</comment>
<dbReference type="Proteomes" id="UP001063350">
    <property type="component" value="Chromosome"/>
</dbReference>
<feature type="transmembrane region" description="Helical" evidence="10">
    <location>
        <begin position="186"/>
        <end position="208"/>
    </location>
</feature>
<evidence type="ECO:0000256" key="4">
    <source>
        <dbReference type="ARBA" id="ARBA00022475"/>
    </source>
</evidence>
<feature type="transmembrane region" description="Helical" evidence="10">
    <location>
        <begin position="42"/>
        <end position="59"/>
    </location>
</feature>
<dbReference type="InterPro" id="IPR002010">
    <property type="entry name" value="T3SS_IM_R"/>
</dbReference>
<proteinExistence type="inferred from homology"/>
<sequence>MDIQLVPLQQFENFLICASRVGALIGAIPVFSSRQIPPQVKLGLIFGTALLLFPLMAPYTPDIAYRPMELGLLMANEILIGLMIGLTANLIFTAVNFGGTIIGYQMGFAAANIFDPQTTQQLSLMSQFQNVLAILIFLALNVHHMFFRVIVESYQLLPPGYLDFSGGAVELLMDLGSKMFLLGVKFSAPILVILLLSNMVLGILARVFPQLNVFMLSFPINIGIAFIVIGLTLNSVILILRREFDTMGENFLRIFELLR</sequence>
<dbReference type="GO" id="GO:0006605">
    <property type="term" value="P:protein targeting"/>
    <property type="evidence" value="ECO:0007669"/>
    <property type="project" value="UniProtKB-UniRule"/>
</dbReference>
<evidence type="ECO:0000256" key="9">
    <source>
        <dbReference type="NCBIfam" id="TIGR01400"/>
    </source>
</evidence>
<dbReference type="EMBL" id="AP024233">
    <property type="protein sequence ID" value="BCO08529.1"/>
    <property type="molecule type" value="Genomic_DNA"/>
</dbReference>
<feature type="transmembrane region" description="Helical" evidence="10">
    <location>
        <begin position="79"/>
        <end position="104"/>
    </location>
</feature>
<feature type="transmembrane region" description="Helical" evidence="10">
    <location>
        <begin position="131"/>
        <end position="151"/>
    </location>
</feature>
<keyword evidence="11" id="KW-0966">Cell projection</keyword>
<comment type="similarity">
    <text evidence="2 10">Belongs to the FliR/MopE/SpaR family.</text>
</comment>
<feature type="transmembrane region" description="Helical" evidence="10">
    <location>
        <begin position="12"/>
        <end position="30"/>
    </location>
</feature>
<evidence type="ECO:0000256" key="3">
    <source>
        <dbReference type="ARBA" id="ARBA00021717"/>
    </source>
</evidence>
<dbReference type="Pfam" id="PF01311">
    <property type="entry name" value="Bac_export_1"/>
    <property type="match status" value="1"/>
</dbReference>
<evidence type="ECO:0000256" key="8">
    <source>
        <dbReference type="ARBA" id="ARBA00023143"/>
    </source>
</evidence>
<keyword evidence="4 10" id="KW-1003">Cell membrane</keyword>
<evidence type="ECO:0000256" key="5">
    <source>
        <dbReference type="ARBA" id="ARBA00022692"/>
    </source>
</evidence>
<keyword evidence="12" id="KW-1185">Reference proteome</keyword>
<dbReference type="GO" id="GO:0044780">
    <property type="term" value="P:bacterial-type flagellum assembly"/>
    <property type="evidence" value="ECO:0007669"/>
    <property type="project" value="UniProtKB-UniRule"/>
</dbReference>
<dbReference type="PRINTS" id="PR00953">
    <property type="entry name" value="TYPE3IMRPROT"/>
</dbReference>
<dbReference type="GO" id="GO:0009425">
    <property type="term" value="C:bacterial-type flagellum basal body"/>
    <property type="evidence" value="ECO:0007669"/>
    <property type="project" value="UniProtKB-SubCell"/>
</dbReference>
<dbReference type="KEGG" id="ddu:GF1_09050"/>
<dbReference type="InterPro" id="IPR006303">
    <property type="entry name" value="FliR"/>
</dbReference>
<evidence type="ECO:0000256" key="6">
    <source>
        <dbReference type="ARBA" id="ARBA00022989"/>
    </source>
</evidence>
<protein>
    <recommendedName>
        <fullName evidence="3 9">Flagellar biosynthetic protein FliR</fullName>
    </recommendedName>
</protein>
<keyword evidence="11" id="KW-0282">Flagellum</keyword>
<evidence type="ECO:0000256" key="2">
    <source>
        <dbReference type="ARBA" id="ARBA00009772"/>
    </source>
</evidence>
<name>A0A915U038_9BACT</name>
<keyword evidence="6 10" id="KW-1133">Transmembrane helix</keyword>
<dbReference type="AlphaFoldDB" id="A0A915U038"/>
<evidence type="ECO:0000313" key="12">
    <source>
        <dbReference type="Proteomes" id="UP001063350"/>
    </source>
</evidence>
<evidence type="ECO:0000256" key="10">
    <source>
        <dbReference type="RuleBase" id="RU362071"/>
    </source>
</evidence>
<accession>A0A915U038</accession>
<evidence type="ECO:0000256" key="7">
    <source>
        <dbReference type="ARBA" id="ARBA00023136"/>
    </source>
</evidence>